<accession>A0A8H5FWK8</accession>
<dbReference type="EMBL" id="JAACJM010000071">
    <property type="protein sequence ID" value="KAF5351387.1"/>
    <property type="molecule type" value="Genomic_DNA"/>
</dbReference>
<comment type="caution">
    <text evidence="2">The sequence shown here is derived from an EMBL/GenBank/DDBJ whole genome shotgun (WGS) entry which is preliminary data.</text>
</comment>
<sequence length="518" mass="56859">MRKIQTIHKMTPLTREALQQLDSSTTTHPYVPTEIVDDPDHAYADSSSASLVPTEIVQDNPCCSAPTHLFGYTVQVYGRSRSNSLVPTEPDNNDNDNASLCATFGNDSSFSISSTPPTGLVCTNITDSSSYDAMGIDLDMDENPLAGLPGYPTKVYLHNCAFPEFTGFPVPVPSSLSGPGGKALSLLRFPLHLEPFANRAPWPRFLSPNDTLKQVHVCNRLDFAKMVLEYLSSLPTTFITTSTPGRDSLFLPCAGFLSYGTEEKEFLSRITDVPSSSDTSNTNINTNTPSSSSATNVNSVTDETPCSYDTLIQTHILGTISQIVKIIDSIGEGAPAGRGLVFQRFTRTLPNAETKCGVFVLPPTLYDQIPLAVIYTTPWNLNNGDFERVVYYDLNPNPIMKPETRSRENEKEKKDNERDNIARAIWAIAHDTCYNQGHFFILTNYTRWAFGRFSEDWTSATISQSLEPKLFHLSQPSSSVDSGELPGFDTVSSGVSIPEALVFWVQLARGIVANTTST</sequence>
<evidence type="ECO:0000313" key="2">
    <source>
        <dbReference type="EMBL" id="KAF5351387.1"/>
    </source>
</evidence>
<reference evidence="2 3" key="1">
    <citation type="journal article" date="2020" name="ISME J.">
        <title>Uncovering the hidden diversity of litter-decomposition mechanisms in mushroom-forming fungi.</title>
        <authorList>
            <person name="Floudas D."/>
            <person name="Bentzer J."/>
            <person name="Ahren D."/>
            <person name="Johansson T."/>
            <person name="Persson P."/>
            <person name="Tunlid A."/>
        </authorList>
    </citation>
    <scope>NUCLEOTIDE SEQUENCE [LARGE SCALE GENOMIC DNA]</scope>
    <source>
        <strain evidence="2 3">CBS 291.85</strain>
    </source>
</reference>
<keyword evidence="3" id="KW-1185">Reference proteome</keyword>
<proteinExistence type="predicted"/>
<dbReference type="AlphaFoldDB" id="A0A8H5FWK8"/>
<evidence type="ECO:0000313" key="3">
    <source>
        <dbReference type="Proteomes" id="UP000559256"/>
    </source>
</evidence>
<name>A0A8H5FWK8_9AGAR</name>
<protein>
    <submittedName>
        <fullName evidence="2">Uncharacterized protein</fullName>
    </submittedName>
</protein>
<organism evidence="2 3">
    <name type="scientific">Tetrapyrgos nigripes</name>
    <dbReference type="NCBI Taxonomy" id="182062"/>
    <lineage>
        <taxon>Eukaryota</taxon>
        <taxon>Fungi</taxon>
        <taxon>Dikarya</taxon>
        <taxon>Basidiomycota</taxon>
        <taxon>Agaricomycotina</taxon>
        <taxon>Agaricomycetes</taxon>
        <taxon>Agaricomycetidae</taxon>
        <taxon>Agaricales</taxon>
        <taxon>Marasmiineae</taxon>
        <taxon>Marasmiaceae</taxon>
        <taxon>Tetrapyrgos</taxon>
    </lineage>
</organism>
<gene>
    <name evidence="2" type="ORF">D9758_008021</name>
</gene>
<dbReference type="Proteomes" id="UP000559256">
    <property type="component" value="Unassembled WGS sequence"/>
</dbReference>
<feature type="compositionally biased region" description="Low complexity" evidence="1">
    <location>
        <begin position="275"/>
        <end position="298"/>
    </location>
</feature>
<evidence type="ECO:0000256" key="1">
    <source>
        <dbReference type="SAM" id="MobiDB-lite"/>
    </source>
</evidence>
<dbReference type="OrthoDB" id="2997350at2759"/>
<feature type="region of interest" description="Disordered" evidence="1">
    <location>
        <begin position="271"/>
        <end position="298"/>
    </location>
</feature>